<keyword evidence="2" id="KW-1185">Reference proteome</keyword>
<dbReference type="EMBL" id="JABANO010009223">
    <property type="protein sequence ID" value="KAF4747232.1"/>
    <property type="molecule type" value="Genomic_DNA"/>
</dbReference>
<name>A0A7J6TRN8_PEROL</name>
<dbReference type="Proteomes" id="UP000553632">
    <property type="component" value="Unassembled WGS sequence"/>
</dbReference>
<accession>A0A7J6TRN8</accession>
<evidence type="ECO:0000313" key="2">
    <source>
        <dbReference type="Proteomes" id="UP000553632"/>
    </source>
</evidence>
<dbReference type="AlphaFoldDB" id="A0A7J6TRN8"/>
<proteinExistence type="predicted"/>
<reference evidence="1 2" key="1">
    <citation type="submission" date="2020-04" db="EMBL/GenBank/DDBJ databases">
        <title>Perkinsus olseni comparative genomics.</title>
        <authorList>
            <person name="Bogema D.R."/>
        </authorList>
    </citation>
    <scope>NUCLEOTIDE SEQUENCE [LARGE SCALE GENOMIC DNA]</scope>
    <source>
        <strain evidence="1 2">ATCC PRA-207</strain>
    </source>
</reference>
<protein>
    <submittedName>
        <fullName evidence="1">Uncharacterized protein</fullName>
    </submittedName>
</protein>
<feature type="non-terminal residue" evidence="1">
    <location>
        <position position="88"/>
    </location>
</feature>
<sequence length="88" mass="9204">MFTPSSIDSTFNGGALRSAVQKPSELAPIGNMGRRMDRIAMALWSSLSPSPSDQGPAATITPSSFHHLQLLTVHALLGGALTDAEGTR</sequence>
<organism evidence="1 2">
    <name type="scientific">Perkinsus olseni</name>
    <name type="common">Perkinsus atlanticus</name>
    <dbReference type="NCBI Taxonomy" id="32597"/>
    <lineage>
        <taxon>Eukaryota</taxon>
        <taxon>Sar</taxon>
        <taxon>Alveolata</taxon>
        <taxon>Perkinsozoa</taxon>
        <taxon>Perkinsea</taxon>
        <taxon>Perkinsida</taxon>
        <taxon>Perkinsidae</taxon>
        <taxon>Perkinsus</taxon>
    </lineage>
</organism>
<evidence type="ECO:0000313" key="1">
    <source>
        <dbReference type="EMBL" id="KAF4747232.1"/>
    </source>
</evidence>
<gene>
    <name evidence="1" type="ORF">FOZ63_001773</name>
</gene>
<comment type="caution">
    <text evidence="1">The sequence shown here is derived from an EMBL/GenBank/DDBJ whole genome shotgun (WGS) entry which is preliminary data.</text>
</comment>